<dbReference type="InterPro" id="IPR013762">
    <property type="entry name" value="Integrase-like_cat_sf"/>
</dbReference>
<dbReference type="InterPro" id="IPR002104">
    <property type="entry name" value="Integrase_catalytic"/>
</dbReference>
<dbReference type="SUPFAM" id="SSF56349">
    <property type="entry name" value="DNA breaking-rejoining enzymes"/>
    <property type="match status" value="1"/>
</dbReference>
<dbReference type="InterPro" id="IPR050090">
    <property type="entry name" value="Tyrosine_recombinase_XerCD"/>
</dbReference>
<name>A0A382XEW4_9ZZZZ</name>
<dbReference type="PANTHER" id="PTHR30349:SF94">
    <property type="entry name" value="INTEGRASE_RECOMBINASE HI_1414-RELATED"/>
    <property type="match status" value="1"/>
</dbReference>
<dbReference type="GO" id="GO:0006310">
    <property type="term" value="P:DNA recombination"/>
    <property type="evidence" value="ECO:0007669"/>
    <property type="project" value="UniProtKB-KW"/>
</dbReference>
<dbReference type="CDD" id="cd00796">
    <property type="entry name" value="INT_Rci_Hp1_C"/>
    <property type="match status" value="1"/>
</dbReference>
<dbReference type="PANTHER" id="PTHR30349">
    <property type="entry name" value="PHAGE INTEGRASE-RELATED"/>
    <property type="match status" value="1"/>
</dbReference>
<keyword evidence="1" id="KW-0233">DNA recombination</keyword>
<dbReference type="EMBL" id="UINC01167088">
    <property type="protein sequence ID" value="SVD69394.1"/>
    <property type="molecule type" value="Genomic_DNA"/>
</dbReference>
<evidence type="ECO:0000256" key="1">
    <source>
        <dbReference type="ARBA" id="ARBA00023172"/>
    </source>
</evidence>
<sequence length="140" mass="16424">MRFGEITKLQVKDIDFDKSTARLLDTKNGESRDVPLVQRALDICDKYRFKEKILQFQTSQVLFPIHRDKFRHYFEQACKKAEVKNFRFHDLRACAITNLFKAGWDISSVAVVSGHKSWSELQKYTRIKAVDLVAKINEKK</sequence>
<dbReference type="GO" id="GO:0003677">
    <property type="term" value="F:DNA binding"/>
    <property type="evidence" value="ECO:0007669"/>
    <property type="project" value="InterPro"/>
</dbReference>
<evidence type="ECO:0000259" key="2">
    <source>
        <dbReference type="PROSITE" id="PS51898"/>
    </source>
</evidence>
<dbReference type="Pfam" id="PF00589">
    <property type="entry name" value="Phage_integrase"/>
    <property type="match status" value="1"/>
</dbReference>
<feature type="domain" description="Tyr recombinase" evidence="2">
    <location>
        <begin position="1"/>
        <end position="137"/>
    </location>
</feature>
<reference evidence="3" key="1">
    <citation type="submission" date="2018-05" db="EMBL/GenBank/DDBJ databases">
        <authorList>
            <person name="Lanie J.A."/>
            <person name="Ng W.-L."/>
            <person name="Kazmierczak K.M."/>
            <person name="Andrzejewski T.M."/>
            <person name="Davidsen T.M."/>
            <person name="Wayne K.J."/>
            <person name="Tettelin H."/>
            <person name="Glass J.I."/>
            <person name="Rusch D."/>
            <person name="Podicherti R."/>
            <person name="Tsui H.-C.T."/>
            <person name="Winkler M.E."/>
        </authorList>
    </citation>
    <scope>NUCLEOTIDE SEQUENCE</scope>
</reference>
<dbReference type="AlphaFoldDB" id="A0A382XEW4"/>
<proteinExistence type="predicted"/>
<dbReference type="PROSITE" id="PS51898">
    <property type="entry name" value="TYR_RECOMBINASE"/>
    <property type="match status" value="1"/>
</dbReference>
<dbReference type="InterPro" id="IPR011010">
    <property type="entry name" value="DNA_brk_join_enz"/>
</dbReference>
<dbReference type="Gene3D" id="1.10.443.10">
    <property type="entry name" value="Intergrase catalytic core"/>
    <property type="match status" value="1"/>
</dbReference>
<gene>
    <name evidence="3" type="ORF">METZ01_LOCUS422248</name>
</gene>
<organism evidence="3">
    <name type="scientific">marine metagenome</name>
    <dbReference type="NCBI Taxonomy" id="408172"/>
    <lineage>
        <taxon>unclassified sequences</taxon>
        <taxon>metagenomes</taxon>
        <taxon>ecological metagenomes</taxon>
    </lineage>
</organism>
<dbReference type="GO" id="GO:0015074">
    <property type="term" value="P:DNA integration"/>
    <property type="evidence" value="ECO:0007669"/>
    <property type="project" value="InterPro"/>
</dbReference>
<evidence type="ECO:0000313" key="3">
    <source>
        <dbReference type="EMBL" id="SVD69394.1"/>
    </source>
</evidence>
<accession>A0A382XEW4</accession>
<protein>
    <recommendedName>
        <fullName evidence="2">Tyr recombinase domain-containing protein</fullName>
    </recommendedName>
</protein>